<organism evidence="1 2">
    <name type="scientific">Tetradesmus obliquus</name>
    <name type="common">Green alga</name>
    <name type="synonym">Acutodesmus obliquus</name>
    <dbReference type="NCBI Taxonomy" id="3088"/>
    <lineage>
        <taxon>Eukaryota</taxon>
        <taxon>Viridiplantae</taxon>
        <taxon>Chlorophyta</taxon>
        <taxon>core chlorophytes</taxon>
        <taxon>Chlorophyceae</taxon>
        <taxon>CS clade</taxon>
        <taxon>Sphaeropleales</taxon>
        <taxon>Scenedesmaceae</taxon>
        <taxon>Tetradesmus</taxon>
    </lineage>
</organism>
<dbReference type="EMBL" id="FNXT01000712">
    <property type="protein sequence ID" value="SZX66556.1"/>
    <property type="molecule type" value="Genomic_DNA"/>
</dbReference>
<sequence length="147" mass="14856">MAPMYLDIARTALLHLQQQQQCILQSPAADLTAINMICGDLGAAVELANSTPAGMAEVKQQLRDAAPVLLRPLGNACQALAHELQQALKQQQQPLPPAAAAAAAAPAAAAIEGHAKRLSRQQPAPAAAAATCAAAAAACSRAAGGRL</sequence>
<name>A0A383VQ76_TETOB</name>
<keyword evidence="2" id="KW-1185">Reference proteome</keyword>
<accession>A0A383VQ76</accession>
<gene>
    <name evidence="1" type="ORF">BQ4739_LOCUS6959</name>
</gene>
<evidence type="ECO:0000313" key="1">
    <source>
        <dbReference type="EMBL" id="SZX66556.1"/>
    </source>
</evidence>
<reference evidence="1 2" key="1">
    <citation type="submission" date="2016-10" db="EMBL/GenBank/DDBJ databases">
        <authorList>
            <person name="Cai Z."/>
        </authorList>
    </citation>
    <scope>NUCLEOTIDE SEQUENCE [LARGE SCALE GENOMIC DNA]</scope>
</reference>
<evidence type="ECO:0000313" key="2">
    <source>
        <dbReference type="Proteomes" id="UP000256970"/>
    </source>
</evidence>
<dbReference type="AlphaFoldDB" id="A0A383VQ76"/>
<proteinExistence type="predicted"/>
<protein>
    <submittedName>
        <fullName evidence="1">Uncharacterized protein</fullName>
    </submittedName>
</protein>
<dbReference type="Proteomes" id="UP000256970">
    <property type="component" value="Unassembled WGS sequence"/>
</dbReference>